<proteinExistence type="predicted"/>
<dbReference type="EMBL" id="CAOJ01012499">
    <property type="protein sequence ID" value="CCO34034.1"/>
    <property type="molecule type" value="Genomic_DNA"/>
</dbReference>
<evidence type="ECO:0000313" key="1">
    <source>
        <dbReference type="EMBL" id="CCO34034.1"/>
    </source>
</evidence>
<dbReference type="CDD" id="cd00303">
    <property type="entry name" value="retropepsin_like"/>
    <property type="match status" value="1"/>
</dbReference>
<dbReference type="Gene3D" id="2.40.70.10">
    <property type="entry name" value="Acid Proteases"/>
    <property type="match status" value="1"/>
</dbReference>
<dbReference type="InterPro" id="IPR021109">
    <property type="entry name" value="Peptidase_aspartic_dom_sf"/>
</dbReference>
<reference evidence="1 2" key="1">
    <citation type="journal article" date="2013" name="J. Biotechnol.">
        <title>Establishment and interpretation of the genome sequence of the phytopathogenic fungus Rhizoctonia solani AG1-IB isolate 7/3/14.</title>
        <authorList>
            <person name="Wibberg D.W."/>
            <person name="Jelonek L.J."/>
            <person name="Rupp O.R."/>
            <person name="Hennig M.H."/>
            <person name="Eikmeyer F.E."/>
            <person name="Goesmann A.G."/>
            <person name="Hartmann A.H."/>
            <person name="Borriss R.B."/>
            <person name="Grosch R.G."/>
            <person name="Puehler A.P."/>
            <person name="Schlueter A.S."/>
        </authorList>
    </citation>
    <scope>NUCLEOTIDE SEQUENCE [LARGE SCALE GENOMIC DNA]</scope>
    <source>
        <strain evidence="2">AG1-IB / isolate 7/3/14</strain>
    </source>
</reference>
<dbReference type="InterPro" id="IPR032567">
    <property type="entry name" value="RTL1-rel"/>
</dbReference>
<name>M5C3W0_THACB</name>
<dbReference type="Gene3D" id="3.30.70.270">
    <property type="match status" value="1"/>
</dbReference>
<dbReference type="InterPro" id="IPR043502">
    <property type="entry name" value="DNA/RNA_pol_sf"/>
</dbReference>
<dbReference type="SUPFAM" id="SSF56672">
    <property type="entry name" value="DNA/RNA polymerases"/>
    <property type="match status" value="1"/>
</dbReference>
<dbReference type="InterPro" id="IPR043128">
    <property type="entry name" value="Rev_trsase/Diguanyl_cyclase"/>
</dbReference>
<dbReference type="HOGENOM" id="CLU_000384_42_2_1"/>
<sequence>MDPIRTLVDSGSSQNFIDITFAQKHKIPLIELTSPRTVIAIDGKEIKDKIWYKATLNLNIEGRDFGQTFFAMPLGDTPLILGLPWLTEANPNICWRDFSLSYHEEEHFTGKMGQELELPPEIEDFQDVFSEELFKQLPEHQPYDCTIEFKEGSELPKPAKVYPMSPAESKAMKEYLDKELADRKIEPSHSPVASPCFFAKKAGGGLRLVVDYRKINEITVNDQFPIPLQADFLEKIKDAKIFSKLDLKSG</sequence>
<gene>
    <name evidence="1" type="ORF">BN14_08126</name>
</gene>
<evidence type="ECO:0000313" key="2">
    <source>
        <dbReference type="Proteomes" id="UP000012065"/>
    </source>
</evidence>
<dbReference type="AlphaFoldDB" id="M5C3W0"/>
<dbReference type="PANTHER" id="PTHR15503:SF22">
    <property type="entry name" value="TRANSPOSON TY3-I GAG POLYPROTEIN"/>
    <property type="match status" value="1"/>
</dbReference>
<dbReference type="SUPFAM" id="SSF50630">
    <property type="entry name" value="Acid proteases"/>
    <property type="match status" value="1"/>
</dbReference>
<organism evidence="1 2">
    <name type="scientific">Thanatephorus cucumeris (strain AG1-IB / isolate 7/3/14)</name>
    <name type="common">Lettuce bottom rot fungus</name>
    <name type="synonym">Rhizoctonia solani</name>
    <dbReference type="NCBI Taxonomy" id="1108050"/>
    <lineage>
        <taxon>Eukaryota</taxon>
        <taxon>Fungi</taxon>
        <taxon>Dikarya</taxon>
        <taxon>Basidiomycota</taxon>
        <taxon>Agaricomycotina</taxon>
        <taxon>Agaricomycetes</taxon>
        <taxon>Cantharellales</taxon>
        <taxon>Ceratobasidiaceae</taxon>
        <taxon>Rhizoctonia</taxon>
        <taxon>Rhizoctonia solani AG-1</taxon>
    </lineage>
</organism>
<dbReference type="Proteomes" id="UP000012065">
    <property type="component" value="Unassembled WGS sequence"/>
</dbReference>
<dbReference type="Pfam" id="PF08284">
    <property type="entry name" value="RVP_2"/>
    <property type="match status" value="1"/>
</dbReference>
<dbReference type="PANTHER" id="PTHR15503">
    <property type="entry name" value="LDOC1 RELATED"/>
    <property type="match status" value="1"/>
</dbReference>
<protein>
    <submittedName>
        <fullName evidence="1">Retrotransposable element Tf2 155 kDa protein type 3</fullName>
    </submittedName>
</protein>
<accession>M5C3W0</accession>
<dbReference type="Gene3D" id="3.10.10.10">
    <property type="entry name" value="HIV Type 1 Reverse Transcriptase, subunit A, domain 1"/>
    <property type="match status" value="1"/>
</dbReference>
<comment type="caution">
    <text evidence="1">The sequence shown here is derived from an EMBL/GenBank/DDBJ whole genome shotgun (WGS) entry which is preliminary data.</text>
</comment>